<proteinExistence type="inferred from homology"/>
<dbReference type="InterPro" id="IPR023574">
    <property type="entry name" value="Ribosomal_uL4_dom_sf"/>
</dbReference>
<feature type="region of interest" description="Disordered" evidence="4">
    <location>
        <begin position="40"/>
        <end position="105"/>
    </location>
</feature>
<dbReference type="Gene3D" id="3.40.1370.10">
    <property type="match status" value="1"/>
</dbReference>
<organism evidence="5">
    <name type="scientific">marine sediment metagenome</name>
    <dbReference type="NCBI Taxonomy" id="412755"/>
    <lineage>
        <taxon>unclassified sequences</taxon>
        <taxon>metagenomes</taxon>
        <taxon>ecological metagenomes</taxon>
    </lineage>
</organism>
<evidence type="ECO:0000313" key="5">
    <source>
        <dbReference type="EMBL" id="GAH46060.1"/>
    </source>
</evidence>
<sequence length="105" mass="11720">MEVPVYSLTRDVIKHIEISDDVFGVPFNQAVVHQAMVRQRANARQGTTSTKTRSEVSGTSKKLFRQKGTGYARGGSRRSPLRRGGGIAFGPKPRSYRQAMPKKMR</sequence>
<dbReference type="SUPFAM" id="SSF52166">
    <property type="entry name" value="Ribosomal protein L4"/>
    <property type="match status" value="1"/>
</dbReference>
<keyword evidence="2" id="KW-0689">Ribosomal protein</keyword>
<evidence type="ECO:0000256" key="1">
    <source>
        <dbReference type="ARBA" id="ARBA00010528"/>
    </source>
</evidence>
<comment type="similarity">
    <text evidence="1">Belongs to the universal ribosomal protein uL4 family.</text>
</comment>
<gene>
    <name evidence="5" type="ORF">S03H2_17297</name>
</gene>
<reference evidence="5" key="1">
    <citation type="journal article" date="2014" name="Front. Microbiol.">
        <title>High frequency of phylogenetically diverse reductive dehalogenase-homologous genes in deep subseafloor sedimentary metagenomes.</title>
        <authorList>
            <person name="Kawai M."/>
            <person name="Futagami T."/>
            <person name="Toyoda A."/>
            <person name="Takaki Y."/>
            <person name="Nishi S."/>
            <person name="Hori S."/>
            <person name="Arai W."/>
            <person name="Tsubouchi T."/>
            <person name="Morono Y."/>
            <person name="Uchiyama I."/>
            <person name="Ito T."/>
            <person name="Fujiyama A."/>
            <person name="Inagaki F."/>
            <person name="Takami H."/>
        </authorList>
    </citation>
    <scope>NUCLEOTIDE SEQUENCE</scope>
    <source>
        <strain evidence="5">Expedition CK06-06</strain>
    </source>
</reference>
<dbReference type="AlphaFoldDB" id="X1GMK0"/>
<evidence type="ECO:0000256" key="2">
    <source>
        <dbReference type="ARBA" id="ARBA00022980"/>
    </source>
</evidence>
<dbReference type="PANTHER" id="PTHR10746">
    <property type="entry name" value="50S RIBOSOMAL PROTEIN L4"/>
    <property type="match status" value="1"/>
</dbReference>
<dbReference type="GO" id="GO:0006412">
    <property type="term" value="P:translation"/>
    <property type="evidence" value="ECO:0007669"/>
    <property type="project" value="InterPro"/>
</dbReference>
<dbReference type="NCBIfam" id="TIGR03953">
    <property type="entry name" value="rplD_bact"/>
    <property type="match status" value="1"/>
</dbReference>
<protein>
    <recommendedName>
        <fullName evidence="6">50S ribosomal protein L4</fullName>
    </recommendedName>
</protein>
<evidence type="ECO:0008006" key="6">
    <source>
        <dbReference type="Google" id="ProtNLM"/>
    </source>
</evidence>
<name>X1GMK0_9ZZZZ</name>
<dbReference type="InterPro" id="IPR013005">
    <property type="entry name" value="Ribosomal_uL4-like"/>
</dbReference>
<evidence type="ECO:0000256" key="4">
    <source>
        <dbReference type="SAM" id="MobiDB-lite"/>
    </source>
</evidence>
<dbReference type="InterPro" id="IPR002136">
    <property type="entry name" value="Ribosomal_uL4"/>
</dbReference>
<dbReference type="GO" id="GO:1990904">
    <property type="term" value="C:ribonucleoprotein complex"/>
    <property type="evidence" value="ECO:0007669"/>
    <property type="project" value="UniProtKB-KW"/>
</dbReference>
<dbReference type="EMBL" id="BARU01008910">
    <property type="protein sequence ID" value="GAH46060.1"/>
    <property type="molecule type" value="Genomic_DNA"/>
</dbReference>
<feature type="non-terminal residue" evidence="5">
    <location>
        <position position="105"/>
    </location>
</feature>
<dbReference type="PANTHER" id="PTHR10746:SF6">
    <property type="entry name" value="LARGE RIBOSOMAL SUBUNIT PROTEIN UL4M"/>
    <property type="match status" value="1"/>
</dbReference>
<dbReference type="GO" id="GO:0005840">
    <property type="term" value="C:ribosome"/>
    <property type="evidence" value="ECO:0007669"/>
    <property type="project" value="UniProtKB-KW"/>
</dbReference>
<keyword evidence="3" id="KW-0687">Ribonucleoprotein</keyword>
<comment type="caution">
    <text evidence="5">The sequence shown here is derived from an EMBL/GenBank/DDBJ whole genome shotgun (WGS) entry which is preliminary data.</text>
</comment>
<dbReference type="GO" id="GO:0003735">
    <property type="term" value="F:structural constituent of ribosome"/>
    <property type="evidence" value="ECO:0007669"/>
    <property type="project" value="InterPro"/>
</dbReference>
<dbReference type="Pfam" id="PF00573">
    <property type="entry name" value="Ribosomal_L4"/>
    <property type="match status" value="1"/>
</dbReference>
<feature type="compositionally biased region" description="Polar residues" evidence="4">
    <location>
        <begin position="42"/>
        <end position="60"/>
    </location>
</feature>
<accession>X1GMK0</accession>
<evidence type="ECO:0000256" key="3">
    <source>
        <dbReference type="ARBA" id="ARBA00023274"/>
    </source>
</evidence>